<evidence type="ECO:0000313" key="2">
    <source>
        <dbReference type="EnsemblMetazoa" id="tetur07g01760.1"/>
    </source>
</evidence>
<accession>T1K8L5</accession>
<feature type="transmembrane region" description="Helical" evidence="1">
    <location>
        <begin position="113"/>
        <end position="137"/>
    </location>
</feature>
<evidence type="ECO:0008006" key="4">
    <source>
        <dbReference type="Google" id="ProtNLM"/>
    </source>
</evidence>
<keyword evidence="1" id="KW-0472">Membrane</keyword>
<dbReference type="AlphaFoldDB" id="T1K8L5"/>
<evidence type="ECO:0000256" key="1">
    <source>
        <dbReference type="SAM" id="Phobius"/>
    </source>
</evidence>
<keyword evidence="1" id="KW-1133">Transmembrane helix</keyword>
<feature type="transmembrane region" description="Helical" evidence="1">
    <location>
        <begin position="81"/>
        <end position="101"/>
    </location>
</feature>
<name>T1K8L5_TETUR</name>
<dbReference type="HOGENOM" id="CLU_1505367_0_0_1"/>
<organism evidence="2 3">
    <name type="scientific">Tetranychus urticae</name>
    <name type="common">Two-spotted spider mite</name>
    <dbReference type="NCBI Taxonomy" id="32264"/>
    <lineage>
        <taxon>Eukaryota</taxon>
        <taxon>Metazoa</taxon>
        <taxon>Ecdysozoa</taxon>
        <taxon>Arthropoda</taxon>
        <taxon>Chelicerata</taxon>
        <taxon>Arachnida</taxon>
        <taxon>Acari</taxon>
        <taxon>Acariformes</taxon>
        <taxon>Trombidiformes</taxon>
        <taxon>Prostigmata</taxon>
        <taxon>Eleutherengona</taxon>
        <taxon>Raphignathae</taxon>
        <taxon>Tetranychoidea</taxon>
        <taxon>Tetranychidae</taxon>
        <taxon>Tetranychus</taxon>
    </lineage>
</organism>
<reference evidence="2" key="2">
    <citation type="submission" date="2015-06" db="UniProtKB">
        <authorList>
            <consortium name="EnsemblMetazoa"/>
        </authorList>
    </citation>
    <scope>IDENTIFICATION</scope>
</reference>
<dbReference type="KEGG" id="tut:107362118"/>
<sequence>MESIESGCQQSNEPLENLKQPKKPLIDTEFVNYRYGLLRIAQAVVAVLWLVIVYARESTINEIAMDSCWLLSCSTYSGQSIRIMLIMLTLYSLSSILLFCFRLQEPLEYCINVPLTLCVFESIGAVFFALISILIIFINCYPLGLLLSIFGLAGSFAFGYDAKLSYFWFHSDICITKVW</sequence>
<dbReference type="EMBL" id="CAEY01001877">
    <property type="status" value="NOT_ANNOTATED_CDS"/>
    <property type="molecule type" value="Genomic_DNA"/>
</dbReference>
<reference evidence="3" key="1">
    <citation type="submission" date="2011-08" db="EMBL/GenBank/DDBJ databases">
        <authorList>
            <person name="Rombauts S."/>
        </authorList>
    </citation>
    <scope>NUCLEOTIDE SEQUENCE</scope>
    <source>
        <strain evidence="3">London</strain>
    </source>
</reference>
<protein>
    <recommendedName>
        <fullName evidence="4">MARVEL domain-containing protein</fullName>
    </recommendedName>
</protein>
<evidence type="ECO:0000313" key="3">
    <source>
        <dbReference type="Proteomes" id="UP000015104"/>
    </source>
</evidence>
<dbReference type="OMA" id="MAEITYT"/>
<dbReference type="EnsemblMetazoa" id="tetur07g01760.1">
    <property type="protein sequence ID" value="tetur07g01760.1"/>
    <property type="gene ID" value="tetur07g01760"/>
</dbReference>
<gene>
    <name evidence="2" type="primary">107362118</name>
</gene>
<feature type="transmembrane region" description="Helical" evidence="1">
    <location>
        <begin position="36"/>
        <end position="55"/>
    </location>
</feature>
<proteinExistence type="predicted"/>
<feature type="transmembrane region" description="Helical" evidence="1">
    <location>
        <begin position="143"/>
        <end position="160"/>
    </location>
</feature>
<keyword evidence="1" id="KW-0812">Transmembrane</keyword>
<dbReference type="OrthoDB" id="10371368at2759"/>
<keyword evidence="3" id="KW-1185">Reference proteome</keyword>
<dbReference type="Proteomes" id="UP000015104">
    <property type="component" value="Unassembled WGS sequence"/>
</dbReference>